<dbReference type="GO" id="GO:0004190">
    <property type="term" value="F:aspartic-type endopeptidase activity"/>
    <property type="evidence" value="ECO:0007669"/>
    <property type="project" value="UniProtKB-KW"/>
</dbReference>
<dbReference type="NCBIfam" id="TIGR00072">
    <property type="entry name" value="hydrog_prot"/>
    <property type="match status" value="1"/>
</dbReference>
<dbReference type="PANTHER" id="PTHR30302:SF1">
    <property type="entry name" value="HYDROGENASE 2 MATURATION PROTEASE"/>
    <property type="match status" value="1"/>
</dbReference>
<dbReference type="Pfam" id="PF01750">
    <property type="entry name" value="HycI"/>
    <property type="match status" value="1"/>
</dbReference>
<evidence type="ECO:0000256" key="4">
    <source>
        <dbReference type="ARBA" id="ARBA00022801"/>
    </source>
</evidence>
<evidence type="ECO:0000256" key="3">
    <source>
        <dbReference type="ARBA" id="ARBA00022750"/>
    </source>
</evidence>
<reference evidence="5 6" key="1">
    <citation type="submission" date="2019-10" db="EMBL/GenBank/DDBJ databases">
        <title>Rubrobacter sp nov SCSIO 52090 isolated from a deep-sea sediment in the South China Sea.</title>
        <authorList>
            <person name="Chen R.W."/>
        </authorList>
    </citation>
    <scope>NUCLEOTIDE SEQUENCE [LARGE SCALE GENOMIC DNA]</scope>
    <source>
        <strain evidence="5 6">SCSIO 52909</strain>
    </source>
</reference>
<protein>
    <submittedName>
        <fullName evidence="5">Hydrogenase maturation protease</fullName>
    </submittedName>
</protein>
<keyword evidence="2 5" id="KW-0645">Protease</keyword>
<dbReference type="PANTHER" id="PTHR30302">
    <property type="entry name" value="HYDROGENASE 1 MATURATION PROTEASE"/>
    <property type="match status" value="1"/>
</dbReference>
<comment type="similarity">
    <text evidence="1">Belongs to the peptidase A31 family.</text>
</comment>
<sequence>MSVPARLAGRGLPEGVEVRDFGIRGMDLAYALLDDYELVVLVDAVPRGGKPGTVYLIEPEIEDDGEAALDTHGMDPVKVIKLSRAPGAGPARILVVGCEPRVIPGRGGPEIHPYDDMLMGLIWPVRAAVEEAAKLVEEIGKEGDKVGPGR</sequence>
<accession>A0A6G8QA86</accession>
<evidence type="ECO:0000313" key="6">
    <source>
        <dbReference type="Proteomes" id="UP000501452"/>
    </source>
</evidence>
<name>A0A6G8QA86_9ACTN</name>
<evidence type="ECO:0000256" key="2">
    <source>
        <dbReference type="ARBA" id="ARBA00022670"/>
    </source>
</evidence>
<dbReference type="InterPro" id="IPR023430">
    <property type="entry name" value="Pept_HybD-like_dom_sf"/>
</dbReference>
<dbReference type="KEGG" id="rub:GBA63_12650"/>
<dbReference type="AlphaFoldDB" id="A0A6G8QA86"/>
<keyword evidence="3" id="KW-0064">Aspartyl protease</keyword>
<evidence type="ECO:0000313" key="5">
    <source>
        <dbReference type="EMBL" id="QIN83391.1"/>
    </source>
</evidence>
<keyword evidence="6" id="KW-1185">Reference proteome</keyword>
<dbReference type="RefSeq" id="WP_166176629.1">
    <property type="nucleotide sequence ID" value="NZ_CP045119.1"/>
</dbReference>
<dbReference type="Proteomes" id="UP000501452">
    <property type="component" value="Chromosome"/>
</dbReference>
<dbReference type="GO" id="GO:0016485">
    <property type="term" value="P:protein processing"/>
    <property type="evidence" value="ECO:0007669"/>
    <property type="project" value="TreeGrafter"/>
</dbReference>
<dbReference type="EMBL" id="CP045119">
    <property type="protein sequence ID" value="QIN83391.1"/>
    <property type="molecule type" value="Genomic_DNA"/>
</dbReference>
<organism evidence="5 6">
    <name type="scientific">Rubrobacter tropicus</name>
    <dbReference type="NCBI Taxonomy" id="2653851"/>
    <lineage>
        <taxon>Bacteria</taxon>
        <taxon>Bacillati</taxon>
        <taxon>Actinomycetota</taxon>
        <taxon>Rubrobacteria</taxon>
        <taxon>Rubrobacterales</taxon>
        <taxon>Rubrobacteraceae</taxon>
        <taxon>Rubrobacter</taxon>
    </lineage>
</organism>
<dbReference type="GO" id="GO:0008047">
    <property type="term" value="F:enzyme activator activity"/>
    <property type="evidence" value="ECO:0007669"/>
    <property type="project" value="InterPro"/>
</dbReference>
<proteinExistence type="inferred from homology"/>
<keyword evidence="4" id="KW-0378">Hydrolase</keyword>
<dbReference type="SUPFAM" id="SSF53163">
    <property type="entry name" value="HybD-like"/>
    <property type="match status" value="1"/>
</dbReference>
<gene>
    <name evidence="5" type="ORF">GBA63_12650</name>
</gene>
<dbReference type="Gene3D" id="3.40.50.1450">
    <property type="entry name" value="HybD-like"/>
    <property type="match status" value="1"/>
</dbReference>
<dbReference type="InterPro" id="IPR000671">
    <property type="entry name" value="Peptidase_A31"/>
</dbReference>
<evidence type="ECO:0000256" key="1">
    <source>
        <dbReference type="ARBA" id="ARBA00006814"/>
    </source>
</evidence>